<organism evidence="1 2">
    <name type="scientific">Pilimelia anulata</name>
    <dbReference type="NCBI Taxonomy" id="53371"/>
    <lineage>
        <taxon>Bacteria</taxon>
        <taxon>Bacillati</taxon>
        <taxon>Actinomycetota</taxon>
        <taxon>Actinomycetes</taxon>
        <taxon>Micromonosporales</taxon>
        <taxon>Micromonosporaceae</taxon>
        <taxon>Pilimelia</taxon>
    </lineage>
</organism>
<protein>
    <submittedName>
        <fullName evidence="1">Uncharacterized protein</fullName>
    </submittedName>
</protein>
<comment type="caution">
    <text evidence="1">The sequence shown here is derived from an EMBL/GenBank/DDBJ whole genome shotgun (WGS) entry which is preliminary data.</text>
</comment>
<keyword evidence="2" id="KW-1185">Reference proteome</keyword>
<proteinExistence type="predicted"/>
<gene>
    <name evidence="1" type="ORF">GCM10010123_09080</name>
</gene>
<evidence type="ECO:0000313" key="2">
    <source>
        <dbReference type="Proteomes" id="UP000649739"/>
    </source>
</evidence>
<sequence length="260" mass="27419">MPEPADPPEVVGERSIRFVGWARAWRAGLAAYDDIADAIADGEEHLVADAPGTWRDVPLRQGLAMLSKVACDEIRLVLPVPGDPIGLPGPGAFTTAAVAAREAVVAGDYGLVPDVRAHTSGSGDEFHTVVWRAHQLPGARPPAPLTAADAEAELSTVLADTTVQLTRLDIARWRPGLASALEQLRRPGNGHDLPPGFTPRSRRLYARARVLHSVLALAAEDAPGGAVNAYEAQQRDAALRPLTTACRRALVAACNAPLAT</sequence>
<dbReference type="RefSeq" id="WP_189168686.1">
    <property type="nucleotide sequence ID" value="NZ_BMQB01000001.1"/>
</dbReference>
<dbReference type="EMBL" id="BMQB01000001">
    <property type="protein sequence ID" value="GGJ81445.1"/>
    <property type="molecule type" value="Genomic_DNA"/>
</dbReference>
<accession>A0A8J3F7S4</accession>
<name>A0A8J3F7S4_9ACTN</name>
<reference evidence="1" key="2">
    <citation type="submission" date="2020-09" db="EMBL/GenBank/DDBJ databases">
        <authorList>
            <person name="Sun Q."/>
            <person name="Ohkuma M."/>
        </authorList>
    </citation>
    <scope>NUCLEOTIDE SEQUENCE</scope>
    <source>
        <strain evidence="1">JCM 3090</strain>
    </source>
</reference>
<dbReference type="Proteomes" id="UP000649739">
    <property type="component" value="Unassembled WGS sequence"/>
</dbReference>
<reference evidence="1" key="1">
    <citation type="journal article" date="2014" name="Int. J. Syst. Evol. Microbiol.">
        <title>Complete genome sequence of Corynebacterium casei LMG S-19264T (=DSM 44701T), isolated from a smear-ripened cheese.</title>
        <authorList>
            <consortium name="US DOE Joint Genome Institute (JGI-PGF)"/>
            <person name="Walter F."/>
            <person name="Albersmeier A."/>
            <person name="Kalinowski J."/>
            <person name="Ruckert C."/>
        </authorList>
    </citation>
    <scope>NUCLEOTIDE SEQUENCE</scope>
    <source>
        <strain evidence="1">JCM 3090</strain>
    </source>
</reference>
<dbReference type="AlphaFoldDB" id="A0A8J3F7S4"/>
<evidence type="ECO:0000313" key="1">
    <source>
        <dbReference type="EMBL" id="GGJ81445.1"/>
    </source>
</evidence>